<reference evidence="8" key="1">
    <citation type="submission" date="2017-05" db="EMBL/GenBank/DDBJ databases">
        <title>The Genome Sequence of Enterococcus sp. 4G2_DIV0659.</title>
        <authorList>
            <consortium name="The Broad Institute Genomics Platform"/>
            <consortium name="The Broad Institute Genomic Center for Infectious Diseases"/>
            <person name="Earl A."/>
            <person name="Manson A."/>
            <person name="Schwartman J."/>
            <person name="Gilmore M."/>
            <person name="Abouelleil A."/>
            <person name="Cao P."/>
            <person name="Chapman S."/>
            <person name="Cusick C."/>
            <person name="Shea T."/>
            <person name="Young S."/>
            <person name="Neafsey D."/>
            <person name="Nusbaum C."/>
            <person name="Birren B."/>
        </authorList>
    </citation>
    <scope>NUCLEOTIDE SEQUENCE [LARGE SCALE GENOMIC DNA]</scope>
    <source>
        <strain evidence="8">4G2_DIV0659</strain>
    </source>
</reference>
<dbReference type="GO" id="GO:0032259">
    <property type="term" value="P:methylation"/>
    <property type="evidence" value="ECO:0007669"/>
    <property type="project" value="UniProtKB-KW"/>
</dbReference>
<organism evidence="8">
    <name type="scientific">Candidatus Enterococcus mansonii</name>
    <dbReference type="NCBI Taxonomy" id="1834181"/>
    <lineage>
        <taxon>Bacteria</taxon>
        <taxon>Bacillati</taxon>
        <taxon>Bacillota</taxon>
        <taxon>Bacilli</taxon>
        <taxon>Lactobacillales</taxon>
        <taxon>Enterococcaceae</taxon>
        <taxon>Enterococcus</taxon>
    </lineage>
</organism>
<keyword evidence="5" id="KW-0812">Transmembrane</keyword>
<dbReference type="Pfam" id="PF08241">
    <property type="entry name" value="Methyltransf_11"/>
    <property type="match status" value="1"/>
</dbReference>
<dbReference type="CDD" id="cd02440">
    <property type="entry name" value="AdoMet_MTases"/>
    <property type="match status" value="1"/>
</dbReference>
<evidence type="ECO:0000256" key="3">
    <source>
        <dbReference type="ARBA" id="ARBA00022679"/>
    </source>
</evidence>
<dbReference type="Proteomes" id="UP000195139">
    <property type="component" value="Unassembled WGS sequence"/>
</dbReference>
<dbReference type="PANTHER" id="PTHR44307">
    <property type="entry name" value="PHOSPHOETHANOLAMINE METHYLTRANSFERASE"/>
    <property type="match status" value="1"/>
</dbReference>
<dbReference type="EMBL" id="NGLE02000001">
    <property type="protein sequence ID" value="MEI5995380.1"/>
    <property type="molecule type" value="Genomic_DNA"/>
</dbReference>
<feature type="transmembrane region" description="Helical" evidence="5">
    <location>
        <begin position="31"/>
        <end position="51"/>
    </location>
</feature>
<protein>
    <recommendedName>
        <fullName evidence="6">Methyltransferase type 11 domain-containing protein</fullName>
    </recommendedName>
</protein>
<dbReference type="RefSeq" id="WP_086329827.1">
    <property type="nucleotide sequence ID" value="NZ_NGLE02000001.1"/>
</dbReference>
<evidence type="ECO:0000259" key="6">
    <source>
        <dbReference type="Pfam" id="PF08241"/>
    </source>
</evidence>
<feature type="domain" description="Methyltransferase type 11" evidence="6">
    <location>
        <begin position="63"/>
        <end position="158"/>
    </location>
</feature>
<sequence>MFLVITALVIVLLVFLFKVLMKQSKNPSGFIGYLMMYLWNSVYLPLVRWSLNSIHLAERQDILDIGVGNGASSVYLLQQTHALSVTGIDHSKDAITQAKKRWINEPVQFETIDVHELPYPSETFDLITAFQTHFHWDDFDQAINEIYNVLKQQGIVLFACETSKIDYFLPEFKHPEHFKAYMSTQGFIPITQNSSKQWIMYAFKKNK</sequence>
<evidence type="ECO:0000313" key="9">
    <source>
        <dbReference type="Proteomes" id="UP000195139"/>
    </source>
</evidence>
<evidence type="ECO:0000256" key="5">
    <source>
        <dbReference type="SAM" id="Phobius"/>
    </source>
</evidence>
<keyword evidence="9" id="KW-1185">Reference proteome</keyword>
<evidence type="ECO:0000313" key="8">
    <source>
        <dbReference type="EMBL" id="OTO10181.1"/>
    </source>
</evidence>
<keyword evidence="5" id="KW-1133">Transmembrane helix</keyword>
<evidence type="ECO:0000256" key="2">
    <source>
        <dbReference type="ARBA" id="ARBA00022603"/>
    </source>
</evidence>
<gene>
    <name evidence="8" type="ORF">A5880_000864</name>
    <name evidence="7" type="ORF">A5880_002970</name>
</gene>
<comment type="pathway">
    <text evidence="1">Lipid metabolism.</text>
</comment>
<keyword evidence="2" id="KW-0489">Methyltransferase</keyword>
<dbReference type="GO" id="GO:0008757">
    <property type="term" value="F:S-adenosylmethionine-dependent methyltransferase activity"/>
    <property type="evidence" value="ECO:0007669"/>
    <property type="project" value="InterPro"/>
</dbReference>
<proteinExistence type="predicted"/>
<name>A0A242CIZ9_9ENTE</name>
<evidence type="ECO:0000256" key="4">
    <source>
        <dbReference type="ARBA" id="ARBA00025707"/>
    </source>
</evidence>
<keyword evidence="5" id="KW-0472">Membrane</keyword>
<dbReference type="STRING" id="1834181.A5880_000864"/>
<reference evidence="7 9" key="2">
    <citation type="submission" date="2018-07" db="EMBL/GenBank/DDBJ databases">
        <title>The Genome Sequence of Enterococcus sp. DIV0659b.</title>
        <authorList>
            <consortium name="The Broad Institute Genomics Platform"/>
            <consortium name="The Broad Institute Genomic Center for Infectious Diseases"/>
            <person name="Earl A."/>
            <person name="Manson A."/>
            <person name="Schwartman J."/>
            <person name="Gilmore M."/>
            <person name="Abouelleil A."/>
            <person name="Cao P."/>
            <person name="Chapman S."/>
            <person name="Cusick C."/>
            <person name="Shea T."/>
            <person name="Young S."/>
            <person name="Neafsey D."/>
            <person name="Nusbaum C."/>
            <person name="Birren B."/>
        </authorList>
    </citation>
    <scope>NUCLEOTIDE SEQUENCE [LARGE SCALE GENOMIC DNA]</scope>
    <source>
        <strain evidence="7 9">4G2_DIV0659</strain>
    </source>
</reference>
<dbReference type="InterPro" id="IPR029063">
    <property type="entry name" value="SAM-dependent_MTases_sf"/>
</dbReference>
<dbReference type="EMBL" id="NGLE01000001">
    <property type="protein sequence ID" value="OTO10181.1"/>
    <property type="molecule type" value="Genomic_DNA"/>
</dbReference>
<dbReference type="SUPFAM" id="SSF53335">
    <property type="entry name" value="S-adenosyl-L-methionine-dependent methyltransferases"/>
    <property type="match status" value="1"/>
</dbReference>
<dbReference type="Gene3D" id="3.40.50.150">
    <property type="entry name" value="Vaccinia Virus protein VP39"/>
    <property type="match status" value="1"/>
</dbReference>
<evidence type="ECO:0000256" key="1">
    <source>
        <dbReference type="ARBA" id="ARBA00005189"/>
    </source>
</evidence>
<accession>A0A242CIZ9</accession>
<keyword evidence="3" id="KW-0808">Transferase</keyword>
<evidence type="ECO:0000313" key="7">
    <source>
        <dbReference type="EMBL" id="MEI5995380.1"/>
    </source>
</evidence>
<dbReference type="PANTHER" id="PTHR44307:SF2">
    <property type="entry name" value="PHOSPHOETHANOLAMINE METHYLTRANSFERASE ISOFORM X1"/>
    <property type="match status" value="1"/>
</dbReference>
<comment type="caution">
    <text evidence="8">The sequence shown here is derived from an EMBL/GenBank/DDBJ whole genome shotgun (WGS) entry which is preliminary data.</text>
</comment>
<dbReference type="OrthoDB" id="43862at2"/>
<dbReference type="InterPro" id="IPR013216">
    <property type="entry name" value="Methyltransf_11"/>
</dbReference>
<dbReference type="AlphaFoldDB" id="A0A242CIZ9"/>
<comment type="pathway">
    <text evidence="4">Phospholipid metabolism.</text>
</comment>